<reference evidence="1" key="1">
    <citation type="submission" date="2023-06" db="EMBL/GenBank/DDBJ databases">
        <authorList>
            <person name="Kurt Z."/>
        </authorList>
    </citation>
    <scope>NUCLEOTIDE SEQUENCE</scope>
</reference>
<comment type="caution">
    <text evidence="1">The sequence shown here is derived from an EMBL/GenBank/DDBJ whole genome shotgun (WGS) entry which is preliminary data.</text>
</comment>
<dbReference type="Proteomes" id="UP001642409">
    <property type="component" value="Unassembled WGS sequence"/>
</dbReference>
<name>A0AA86PFH1_9EUKA</name>
<evidence type="ECO:0000313" key="2">
    <source>
        <dbReference type="EMBL" id="CAL5990467.1"/>
    </source>
</evidence>
<gene>
    <name evidence="2" type="ORF">HINF_LOCUS11357</name>
    <name evidence="1" type="ORF">HINF_LOCUS25864</name>
</gene>
<organism evidence="1">
    <name type="scientific">Hexamita inflata</name>
    <dbReference type="NCBI Taxonomy" id="28002"/>
    <lineage>
        <taxon>Eukaryota</taxon>
        <taxon>Metamonada</taxon>
        <taxon>Diplomonadida</taxon>
        <taxon>Hexamitidae</taxon>
        <taxon>Hexamitinae</taxon>
        <taxon>Hexamita</taxon>
    </lineage>
</organism>
<dbReference type="EMBL" id="CATOUU010000654">
    <property type="protein sequence ID" value="CAI9938219.1"/>
    <property type="molecule type" value="Genomic_DNA"/>
</dbReference>
<sequence length="108" mass="12530">MTVGIDAERRKQCLLCVGIRKRLIRHYNKSGYAEIIAHIMGQHSIAFNDIWSTVPTMIQSLQAIPGQNQLVKMEYEEIQKMKLFYFNISKGTQYVTSIKFHSQIPKKV</sequence>
<evidence type="ECO:0000313" key="3">
    <source>
        <dbReference type="Proteomes" id="UP001642409"/>
    </source>
</evidence>
<protein>
    <submittedName>
        <fullName evidence="2">Hypothetical_protein</fullName>
    </submittedName>
</protein>
<evidence type="ECO:0000313" key="1">
    <source>
        <dbReference type="EMBL" id="CAI9938219.1"/>
    </source>
</evidence>
<proteinExistence type="predicted"/>
<reference evidence="2 3" key="2">
    <citation type="submission" date="2024-07" db="EMBL/GenBank/DDBJ databases">
        <authorList>
            <person name="Akdeniz Z."/>
        </authorList>
    </citation>
    <scope>NUCLEOTIDE SEQUENCE [LARGE SCALE GENOMIC DNA]</scope>
</reference>
<dbReference type="AlphaFoldDB" id="A0AA86PFH1"/>
<keyword evidence="3" id="KW-1185">Reference proteome</keyword>
<accession>A0AA86PFH1</accession>
<dbReference type="EMBL" id="CAXDID020000025">
    <property type="protein sequence ID" value="CAL5990467.1"/>
    <property type="molecule type" value="Genomic_DNA"/>
</dbReference>